<reference evidence="6 7" key="1">
    <citation type="submission" date="2019-07" db="EMBL/GenBank/DDBJ databases">
        <title>Whole genome shotgun sequence of Cellulomonas composti NBRC 100758.</title>
        <authorList>
            <person name="Hosoyama A."/>
            <person name="Uohara A."/>
            <person name="Ohji S."/>
            <person name="Ichikawa N."/>
        </authorList>
    </citation>
    <scope>NUCLEOTIDE SEQUENCE [LARGE SCALE GENOMIC DNA]</scope>
    <source>
        <strain evidence="6 7">NBRC 100758</strain>
    </source>
</reference>
<proteinExistence type="inferred from homology"/>
<keyword evidence="3 5" id="KW-0547">Nucleotide-binding</keyword>
<comment type="pathway">
    <text evidence="5">Cofactor biosynthesis; coenzyme F420 biosynthesis.</text>
</comment>
<protein>
    <recommendedName>
        <fullName evidence="5">Phosphoenolpyruvate guanylyltransferase</fullName>
        <shortName evidence="5">PEP guanylyltransferase</shortName>
        <ecNumber evidence="5">2.7.7.105</ecNumber>
    </recommendedName>
</protein>
<dbReference type="Pfam" id="PF01983">
    <property type="entry name" value="CofC"/>
    <property type="match status" value="1"/>
</dbReference>
<dbReference type="Gene3D" id="3.90.550.10">
    <property type="entry name" value="Spore Coat Polysaccharide Biosynthesis Protein SpsA, Chain A"/>
    <property type="match status" value="1"/>
</dbReference>
<keyword evidence="4 5" id="KW-0342">GTP-binding</keyword>
<organism evidence="6 7">
    <name type="scientific">Cellulomonas composti</name>
    <dbReference type="NCBI Taxonomy" id="266130"/>
    <lineage>
        <taxon>Bacteria</taxon>
        <taxon>Bacillati</taxon>
        <taxon>Actinomycetota</taxon>
        <taxon>Actinomycetes</taxon>
        <taxon>Micrococcales</taxon>
        <taxon>Cellulomonadaceae</taxon>
        <taxon>Cellulomonas</taxon>
    </lineage>
</organism>
<dbReference type="HAMAP" id="MF_02114">
    <property type="entry name" value="CofC"/>
    <property type="match status" value="1"/>
</dbReference>
<evidence type="ECO:0000256" key="3">
    <source>
        <dbReference type="ARBA" id="ARBA00022741"/>
    </source>
</evidence>
<comment type="catalytic activity">
    <reaction evidence="5">
        <text>phosphoenolpyruvate + GTP + H(+) = enolpyruvoyl-2-diphospho-5'-guanosine + diphosphate</text>
        <dbReference type="Rhea" id="RHEA:30519"/>
        <dbReference type="ChEBI" id="CHEBI:15378"/>
        <dbReference type="ChEBI" id="CHEBI:33019"/>
        <dbReference type="ChEBI" id="CHEBI:37565"/>
        <dbReference type="ChEBI" id="CHEBI:58702"/>
        <dbReference type="ChEBI" id="CHEBI:143701"/>
        <dbReference type="EC" id="2.7.7.105"/>
    </reaction>
</comment>
<evidence type="ECO:0000313" key="7">
    <source>
        <dbReference type="Proteomes" id="UP000321720"/>
    </source>
</evidence>
<dbReference type="NCBIfam" id="TIGR03552">
    <property type="entry name" value="F420_cofC"/>
    <property type="match status" value="1"/>
</dbReference>
<dbReference type="GO" id="GO:0052645">
    <property type="term" value="P:F420-0 metabolic process"/>
    <property type="evidence" value="ECO:0007669"/>
    <property type="project" value="UniProtKB-UniRule"/>
</dbReference>
<evidence type="ECO:0000256" key="1">
    <source>
        <dbReference type="ARBA" id="ARBA00022679"/>
    </source>
</evidence>
<dbReference type="PANTHER" id="PTHR40392:SF1">
    <property type="entry name" value="2-PHOSPHO-L-LACTATE GUANYLYLTRANSFERASE"/>
    <property type="match status" value="1"/>
</dbReference>
<dbReference type="SUPFAM" id="SSF53448">
    <property type="entry name" value="Nucleotide-diphospho-sugar transferases"/>
    <property type="match status" value="1"/>
</dbReference>
<dbReference type="InterPro" id="IPR029044">
    <property type="entry name" value="Nucleotide-diphossugar_trans"/>
</dbReference>
<name>A0A511J6Q3_9CELL</name>
<dbReference type="GO" id="GO:0043814">
    <property type="term" value="F:phospholactate guanylyltransferase activity"/>
    <property type="evidence" value="ECO:0007669"/>
    <property type="project" value="InterPro"/>
</dbReference>
<comment type="function">
    <text evidence="5">Guanylyltransferase that catalyzes the activation of phosphoenolpyruvate (PEP) as enolpyruvoyl-2-diphospho-5'-guanosine, via the condensation of PEP with GTP. It is involved in the biosynthesis of coenzyme F420, a hydride carrier cofactor.</text>
</comment>
<dbReference type="UniPathway" id="UPA00071"/>
<dbReference type="AlphaFoldDB" id="A0A511J6Q3"/>
<feature type="binding site" evidence="5">
    <location>
        <position position="173"/>
    </location>
    <ligand>
        <name>phosphoenolpyruvate</name>
        <dbReference type="ChEBI" id="CHEBI:58702"/>
    </ligand>
</feature>
<feature type="binding site" evidence="5">
    <location>
        <position position="154"/>
    </location>
    <ligand>
        <name>phosphoenolpyruvate</name>
        <dbReference type="ChEBI" id="CHEBI:58702"/>
    </ligand>
</feature>
<accession>A0A511J6Q3</accession>
<dbReference type="InterPro" id="IPR002835">
    <property type="entry name" value="CofC"/>
</dbReference>
<dbReference type="Proteomes" id="UP000321720">
    <property type="component" value="Unassembled WGS sequence"/>
</dbReference>
<feature type="binding site" evidence="5">
    <location>
        <position position="170"/>
    </location>
    <ligand>
        <name>phosphoenolpyruvate</name>
        <dbReference type="ChEBI" id="CHEBI:58702"/>
    </ligand>
</feature>
<dbReference type="OrthoDB" id="5144578at2"/>
<dbReference type="EC" id="2.7.7.105" evidence="5"/>
<keyword evidence="7" id="KW-1185">Reference proteome</keyword>
<evidence type="ECO:0000256" key="4">
    <source>
        <dbReference type="ARBA" id="ARBA00023134"/>
    </source>
</evidence>
<comment type="similarity">
    <text evidence="5">Belongs to the CofC family.</text>
</comment>
<dbReference type="EMBL" id="BJWG01000001">
    <property type="protein sequence ID" value="GEL93692.1"/>
    <property type="molecule type" value="Genomic_DNA"/>
</dbReference>
<comment type="caution">
    <text evidence="6">The sequence shown here is derived from an EMBL/GenBank/DDBJ whole genome shotgun (WGS) entry which is preliminary data.</text>
</comment>
<dbReference type="PANTHER" id="PTHR40392">
    <property type="entry name" value="2-PHOSPHO-L-LACTATE GUANYLYLTRANSFERASE"/>
    <property type="match status" value="1"/>
</dbReference>
<sequence>MRELWSVVVPVKDAAAGKTRLGGVLDDRARTALVRAMALDTIAAAAACAAVGQVVVVTADEVVAREAIQARRPVWARAAGVRVVPEPSHAGARSGLDAAAGVGVAAARATAPSAHVGVLLGDLPTLRPADLALALDAAAAHERAMVADAPGTGTTLLTFAGGAAFDSRFGAGSAAAHAALGHVVLDVPAASTLRQDVDLPTDLEALRERHPGPRTARLLDRLAGDVPLRGAGRPA</sequence>
<keyword evidence="1 5" id="KW-0808">Transferase</keyword>
<evidence type="ECO:0000256" key="2">
    <source>
        <dbReference type="ARBA" id="ARBA00022695"/>
    </source>
</evidence>
<evidence type="ECO:0000313" key="6">
    <source>
        <dbReference type="EMBL" id="GEL93692.1"/>
    </source>
</evidence>
<keyword evidence="2 5" id="KW-0548">Nucleotidyltransferase</keyword>
<gene>
    <name evidence="5" type="primary">fbiD</name>
    <name evidence="6" type="ORF">CCO02nite_03500</name>
</gene>
<dbReference type="RefSeq" id="WP_146841292.1">
    <property type="nucleotide sequence ID" value="NZ_BJWG01000001.1"/>
</dbReference>
<dbReference type="GO" id="GO:0005525">
    <property type="term" value="F:GTP binding"/>
    <property type="evidence" value="ECO:0007669"/>
    <property type="project" value="UniProtKB-KW"/>
</dbReference>
<evidence type="ECO:0000256" key="5">
    <source>
        <dbReference type="HAMAP-Rule" id="MF_02114"/>
    </source>
</evidence>